<dbReference type="InterPro" id="IPR007074">
    <property type="entry name" value="LicD/FKTN/FKRP_NTP_transf"/>
</dbReference>
<protein>
    <recommendedName>
        <fullName evidence="1">LicD/FKTN/FKRP nucleotidyltransferase domain-containing protein</fullName>
    </recommendedName>
</protein>
<gene>
    <name evidence="2" type="ORF">BLAHAN_06514</name>
</gene>
<keyword evidence="3" id="KW-1185">Reference proteome</keyword>
<proteinExistence type="predicted"/>
<dbReference type="Proteomes" id="UP000003755">
    <property type="component" value="Unassembled WGS sequence"/>
</dbReference>
<dbReference type="eggNOG" id="COG3475">
    <property type="taxonomic scope" value="Bacteria"/>
</dbReference>
<dbReference type="PANTHER" id="PTHR13627">
    <property type="entry name" value="FUKUTIN RELATED PROTEIN"/>
    <property type="match status" value="1"/>
</dbReference>
<dbReference type="KEGG" id="bhan:CGC63_00475"/>
<organism evidence="2 3">
    <name type="scientific">Blautia hansenii DSM 20583</name>
    <dbReference type="NCBI Taxonomy" id="537007"/>
    <lineage>
        <taxon>Bacteria</taxon>
        <taxon>Bacillati</taxon>
        <taxon>Bacillota</taxon>
        <taxon>Clostridia</taxon>
        <taxon>Lachnospirales</taxon>
        <taxon>Lachnospiraceae</taxon>
        <taxon>Blautia</taxon>
    </lineage>
</organism>
<name>C9LAR1_BLAHA</name>
<evidence type="ECO:0000313" key="3">
    <source>
        <dbReference type="Proteomes" id="UP000003755"/>
    </source>
</evidence>
<evidence type="ECO:0000259" key="1">
    <source>
        <dbReference type="Pfam" id="PF04991"/>
    </source>
</evidence>
<dbReference type="RefSeq" id="WP_003023097.1">
    <property type="nucleotide sequence ID" value="NZ_CP022413.2"/>
</dbReference>
<dbReference type="GO" id="GO:0009100">
    <property type="term" value="P:glycoprotein metabolic process"/>
    <property type="evidence" value="ECO:0007669"/>
    <property type="project" value="UniProtKB-ARBA"/>
</dbReference>
<dbReference type="InterPro" id="IPR052613">
    <property type="entry name" value="LicD_transferase"/>
</dbReference>
<dbReference type="AlphaFoldDB" id="C9LAR1"/>
<dbReference type="PANTHER" id="PTHR13627:SF31">
    <property type="entry name" value="RIBITOL 5-PHOSPHATE TRANSFERASE FKRP"/>
    <property type="match status" value="1"/>
</dbReference>
<evidence type="ECO:0000313" key="2">
    <source>
        <dbReference type="EMBL" id="EEX20785.1"/>
    </source>
</evidence>
<dbReference type="Pfam" id="PF04991">
    <property type="entry name" value="LicD"/>
    <property type="match status" value="1"/>
</dbReference>
<reference evidence="2" key="1">
    <citation type="submission" date="2009-09" db="EMBL/GenBank/DDBJ databases">
        <authorList>
            <person name="Weinstock G."/>
            <person name="Sodergren E."/>
            <person name="Clifton S."/>
            <person name="Fulton L."/>
            <person name="Fulton B."/>
            <person name="Courtney L."/>
            <person name="Fronick C."/>
            <person name="Harrison M."/>
            <person name="Strong C."/>
            <person name="Farmer C."/>
            <person name="Delahaunty K."/>
            <person name="Markovic C."/>
            <person name="Hall O."/>
            <person name="Minx P."/>
            <person name="Tomlinson C."/>
            <person name="Mitreva M."/>
            <person name="Nelson J."/>
            <person name="Hou S."/>
            <person name="Wollam A."/>
            <person name="Pepin K.H."/>
            <person name="Johnson M."/>
            <person name="Bhonagiri V."/>
            <person name="Nash W.E."/>
            <person name="Warren W."/>
            <person name="Chinwalla A."/>
            <person name="Mardis E.R."/>
            <person name="Wilson R.K."/>
        </authorList>
    </citation>
    <scope>NUCLEOTIDE SEQUENCE [LARGE SCALE GENOMIC DNA]</scope>
    <source>
        <strain evidence="2">DSM 20583</strain>
    </source>
</reference>
<dbReference type="HOGENOM" id="CLU_100155_1_0_9"/>
<sequence>MNFYKLKMQIKHIPCVDYLYGKLIGNRKVIDMEKRKKEALKMEGAGITQEIFDILSKSEARYFVDMGTLLGIVRNQGLLSWDNDMDYGVIIDEKFNWDKLEELLNKKGIRKVRQFIYENKVVEQTYEKKGVLIDFFGHYIKDNGSIFYSFTREKDTIYDSPNIFETVRFDVCVLNKMKLVKYNDITWSIPENAEEYLACLYGEDWKIPNPDWVSYSGPCCKKIPNQYGCLEMF</sequence>
<feature type="domain" description="LicD/FKTN/FKRP nucleotidyltransferase" evidence="1">
    <location>
        <begin position="61"/>
        <end position="146"/>
    </location>
</feature>
<accession>C9LAR1</accession>
<dbReference type="STRING" id="537007.BLAHAN_06514"/>
<dbReference type="EMBL" id="ABYU02000036">
    <property type="protein sequence ID" value="EEX20785.1"/>
    <property type="molecule type" value="Genomic_DNA"/>
</dbReference>
<comment type="caution">
    <text evidence="2">The sequence shown here is derived from an EMBL/GenBank/DDBJ whole genome shotgun (WGS) entry which is preliminary data.</text>
</comment>